<evidence type="ECO:0000313" key="2">
    <source>
        <dbReference type="Proteomes" id="UP001220610"/>
    </source>
</evidence>
<organism evidence="1 2">
    <name type="scientific">Candidatus Pseudobacter hemicellulosilyticus</name>
    <dbReference type="NCBI Taxonomy" id="3121375"/>
    <lineage>
        <taxon>Bacteria</taxon>
        <taxon>Pseudomonadati</taxon>
        <taxon>Bacteroidota</taxon>
        <taxon>Chitinophagia</taxon>
        <taxon>Chitinophagales</taxon>
        <taxon>Chitinophagaceae</taxon>
        <taxon>Pseudobacter</taxon>
    </lineage>
</organism>
<dbReference type="Proteomes" id="UP001220610">
    <property type="component" value="Chromosome"/>
</dbReference>
<gene>
    <name evidence="1" type="ORF">P0Y53_15530</name>
</gene>
<dbReference type="Pfam" id="PF10127">
    <property type="entry name" value="RlaP"/>
    <property type="match status" value="1"/>
</dbReference>
<dbReference type="PANTHER" id="PTHR34817:SF1">
    <property type="entry name" value="NUCLEOTIDYLTRANSFERASE"/>
    <property type="match status" value="1"/>
</dbReference>
<accession>A0AAJ5WPY6</accession>
<sequence>MLTIEQVKANGWLILETIAGSRAYGLATASSDTDIRGVFVLPKAQFYGLDYTPQVANDSNDIVYYELKRFIELLVRNNPNIMELLATPEDCILYKHPVMDLVDPALFLSKLCEQSFANYAYTQIKKAYGLEKKIMQPMEAERKSVLDFCYVYLGKSTIPLAAFLQMQGYRQEEMGLAAVAHLRDCYNLFHSTVHPCSGVVRKDAANEVCLSSIPPGEIPVGLLYFNKDGYSVYCKKYKEYWDWVASRNEVRYQSTMHHGKKYDAKNMMHVFRLLLMAKEIATEGRINVRRYDRDFLLDIREGKFEYEDLVAQATTLKNDLAQYYAKSSLPEQPDLLLAERLLLHMREACYQ</sequence>
<dbReference type="AlphaFoldDB" id="A0AAJ5WPY6"/>
<reference evidence="1" key="1">
    <citation type="submission" date="2023-03" db="EMBL/GenBank/DDBJ databases">
        <title>Andean soil-derived lignocellulolytic bacterial consortium as a source of novel taxa and putative plastic-active enzymes.</title>
        <authorList>
            <person name="Diaz-Garcia L."/>
            <person name="Chuvochina M."/>
            <person name="Feuerriegel G."/>
            <person name="Bunk B."/>
            <person name="Sproer C."/>
            <person name="Streit W.R."/>
            <person name="Rodriguez L.M."/>
            <person name="Overmann J."/>
            <person name="Jimenez D.J."/>
        </authorList>
    </citation>
    <scope>NUCLEOTIDE SEQUENCE</scope>
    <source>
        <strain evidence="1">MAG 7</strain>
    </source>
</reference>
<protein>
    <submittedName>
        <fullName evidence="1">Nucleotidyltransferase domain-containing protein</fullName>
    </submittedName>
</protein>
<dbReference type="EMBL" id="CP119311">
    <property type="protein sequence ID" value="WEK33899.1"/>
    <property type="molecule type" value="Genomic_DNA"/>
</dbReference>
<dbReference type="InterPro" id="IPR018775">
    <property type="entry name" value="RlaP"/>
</dbReference>
<evidence type="ECO:0000313" key="1">
    <source>
        <dbReference type="EMBL" id="WEK33899.1"/>
    </source>
</evidence>
<proteinExistence type="predicted"/>
<name>A0AAJ5WPY6_9BACT</name>
<dbReference type="PANTHER" id="PTHR34817">
    <property type="entry name" value="NUCLEOTIDYLTRANSFERASE"/>
    <property type="match status" value="1"/>
</dbReference>